<keyword evidence="2" id="KW-1185">Reference proteome</keyword>
<sequence>MTRTERIERWRQVLGAESGTDVVQALVPYAGLPPLADRGAAGLLLGALLEAFEELPADPDPRTIERRLLLAPDEDDGHQDGGGAPVVAGRMLVARIEQLAAGLAPHQLREVAAGLAVPRLLAEYRLRALRHSATRRSGSTAFGRVEDWHRDEQMLDALIADQVSAAAAADPGTWSAPQAGAVGGAVAEQLKLAAIVLAEACAHPVPPALAWRGAVEGAGQEADVPLAGALAPVRAAIVAARHDDGEEMDALFPGATSGPGGRWELGWPVVGRGRQSYASGGAASPAHARFRAERAAAELAAAGGHVRALMDGRLLVPYRRGEPLPAEQVRHFDLPKVLEHVMDIWGADPLRSTEPLPALPHRSLDGEGLSMLAWLGEEMLLALPAAGEPANRAEVGRELVAFWRSHGCTVSEPARRYLAAAAQADSGTAGLGVRHRAGMLALLAGAADLSFELALEDELAPPAGGDWASLLDADTLAHHLERRVPGRSPVPGLAPRRVATVRAEIGRALAVLVHDGFAAWHHSAGPAVPPPAFTASNREADRRGHDATTVPQVPHAIVDIRADADPARRGPHATFSYKVEYAAPPRIELSVMADWGTLVAVPGRHLLDGRPVLAILQADDSGRPVRIQTIDVEAYFDTGMHGWRAWAEDRTATVSWSGDQPTVTLDTL</sequence>
<comment type="caution">
    <text evidence="1">The sequence shown here is derived from an EMBL/GenBank/DDBJ whole genome shotgun (WGS) entry which is preliminary data.</text>
</comment>
<dbReference type="Proteomes" id="UP000243342">
    <property type="component" value="Unassembled WGS sequence"/>
</dbReference>
<dbReference type="AlphaFoldDB" id="A0A1J7CI86"/>
<evidence type="ECO:0000313" key="1">
    <source>
        <dbReference type="EMBL" id="OIV39346.1"/>
    </source>
</evidence>
<gene>
    <name evidence="1" type="ORF">BIV57_00420</name>
</gene>
<evidence type="ECO:0000313" key="2">
    <source>
        <dbReference type="Proteomes" id="UP000243342"/>
    </source>
</evidence>
<proteinExistence type="predicted"/>
<protein>
    <submittedName>
        <fullName evidence="1">Uncharacterized protein</fullName>
    </submittedName>
</protein>
<dbReference type="RefSeq" id="WP_139275343.1">
    <property type="nucleotide sequence ID" value="NZ_MLCF01000002.1"/>
</dbReference>
<accession>A0A1J7CI86</accession>
<dbReference type="EMBL" id="MLCF01000002">
    <property type="protein sequence ID" value="OIV39346.1"/>
    <property type="molecule type" value="Genomic_DNA"/>
</dbReference>
<reference evidence="1 2" key="1">
    <citation type="submission" date="2016-10" db="EMBL/GenBank/DDBJ databases">
        <title>Genome sequence of Streptomyces gilvigriseus MUSC 26.</title>
        <authorList>
            <person name="Lee L.-H."/>
            <person name="Ser H.-L."/>
        </authorList>
    </citation>
    <scope>NUCLEOTIDE SEQUENCE [LARGE SCALE GENOMIC DNA]</scope>
    <source>
        <strain evidence="1 2">MUSC 26</strain>
    </source>
</reference>
<dbReference type="OrthoDB" id="4194704at2"/>
<organism evidence="1 2">
    <name type="scientific">Mangrovactinospora gilvigrisea</name>
    <dbReference type="NCBI Taxonomy" id="1428644"/>
    <lineage>
        <taxon>Bacteria</taxon>
        <taxon>Bacillati</taxon>
        <taxon>Actinomycetota</taxon>
        <taxon>Actinomycetes</taxon>
        <taxon>Kitasatosporales</taxon>
        <taxon>Streptomycetaceae</taxon>
        <taxon>Mangrovactinospora</taxon>
    </lineage>
</organism>
<name>A0A1J7CI86_9ACTN</name>